<dbReference type="InterPro" id="IPR006452">
    <property type="entry name" value="Formate_DH_accessory"/>
</dbReference>
<dbReference type="Gene3D" id="3.90.1670.10">
    <property type="entry name" value="FdhE-like domain"/>
    <property type="match status" value="1"/>
</dbReference>
<dbReference type="CDD" id="cd16341">
    <property type="entry name" value="FdhE"/>
    <property type="match status" value="1"/>
</dbReference>
<dbReference type="SUPFAM" id="SSF144020">
    <property type="entry name" value="FdhE-like"/>
    <property type="match status" value="1"/>
</dbReference>
<dbReference type="OrthoDB" id="9811074at2"/>
<dbReference type="InterPro" id="IPR024064">
    <property type="entry name" value="FdhE-like_sf"/>
</dbReference>
<evidence type="ECO:0000313" key="1">
    <source>
        <dbReference type="EMBL" id="SHF27602.1"/>
    </source>
</evidence>
<name>A0A1M5ACI8_9BACT</name>
<accession>A0A1M5ACI8</accession>
<dbReference type="STRING" id="1121391.SAMN02745206_01658"/>
<protein>
    <submittedName>
        <fullName evidence="1">FdhE protein</fullName>
    </submittedName>
</protein>
<dbReference type="PANTHER" id="PTHR37689">
    <property type="entry name" value="PROTEIN FDHE"/>
    <property type="match status" value="1"/>
</dbReference>
<dbReference type="EMBL" id="FQVB01000014">
    <property type="protein sequence ID" value="SHF27602.1"/>
    <property type="molecule type" value="Genomic_DNA"/>
</dbReference>
<dbReference type="GO" id="GO:0008199">
    <property type="term" value="F:ferric iron binding"/>
    <property type="evidence" value="ECO:0007669"/>
    <property type="project" value="TreeGrafter"/>
</dbReference>
<gene>
    <name evidence="1" type="ORF">SAMN02745206_01658</name>
</gene>
<reference evidence="2" key="1">
    <citation type="submission" date="2016-11" db="EMBL/GenBank/DDBJ databases">
        <authorList>
            <person name="Varghese N."/>
            <person name="Submissions S."/>
        </authorList>
    </citation>
    <scope>NUCLEOTIDE SEQUENCE [LARGE SCALE GENOMIC DNA]</scope>
    <source>
        <strain evidence="2">DSM 9756</strain>
    </source>
</reference>
<keyword evidence="2" id="KW-1185">Reference proteome</keyword>
<sequence>MHDLKELSTIQRAVEVARKSKPAYAHLYPFLEPLFLAQEKIKPQLNLRPLSIKKSETEETWRQGRPLLKRWEFPIDHDGADRMLAVLEKAIPSDNEELRRAHGALEKALRRNPSARAAIWESFLHHEWNPWEEWVEVEGVDVASLLFLARSCLRPSVEWTAGDLRRRFSFDSLWKEGYCPLCGSLPSLLTLEEQGKRRAHCSWCATPWTIARFQCPACDNRRHDRLGYLFTEQEPHYRIYYCQECSHYFKALDRREILSPFWLPLEEWTTIHLDLVAQRADWKTPPSPAPAVYGKGVPPLVS</sequence>
<evidence type="ECO:0000313" key="2">
    <source>
        <dbReference type="Proteomes" id="UP000184076"/>
    </source>
</evidence>
<dbReference type="Proteomes" id="UP000184076">
    <property type="component" value="Unassembled WGS sequence"/>
</dbReference>
<organism evidence="1 2">
    <name type="scientific">Desulfacinum infernum DSM 9756</name>
    <dbReference type="NCBI Taxonomy" id="1121391"/>
    <lineage>
        <taxon>Bacteria</taxon>
        <taxon>Pseudomonadati</taxon>
        <taxon>Thermodesulfobacteriota</taxon>
        <taxon>Syntrophobacteria</taxon>
        <taxon>Syntrophobacterales</taxon>
        <taxon>Syntrophobacteraceae</taxon>
        <taxon>Desulfacinum</taxon>
    </lineage>
</organism>
<dbReference type="GO" id="GO:0051604">
    <property type="term" value="P:protein maturation"/>
    <property type="evidence" value="ECO:0007669"/>
    <property type="project" value="TreeGrafter"/>
</dbReference>
<dbReference type="AlphaFoldDB" id="A0A1M5ACI8"/>
<dbReference type="RefSeq" id="WP_073038527.1">
    <property type="nucleotide sequence ID" value="NZ_FQVB01000014.1"/>
</dbReference>
<dbReference type="PANTHER" id="PTHR37689:SF1">
    <property type="entry name" value="PROTEIN FDHE"/>
    <property type="match status" value="1"/>
</dbReference>
<dbReference type="GO" id="GO:0005829">
    <property type="term" value="C:cytosol"/>
    <property type="evidence" value="ECO:0007669"/>
    <property type="project" value="TreeGrafter"/>
</dbReference>
<proteinExistence type="predicted"/>